<sequence length="82" mass="8070">MSPPKAGNAPSGQAPSIQAPANQAPSGLAPAAQVPTSIDAGLGAASSTPAQDRAPLVLLVLGGLLGLAGLTLRRRSPARIRR</sequence>
<dbReference type="Proteomes" id="UP000616839">
    <property type="component" value="Unassembled WGS sequence"/>
</dbReference>
<keyword evidence="4" id="KW-1185">Reference proteome</keyword>
<evidence type="ECO:0000313" key="4">
    <source>
        <dbReference type="Proteomes" id="UP000616839"/>
    </source>
</evidence>
<evidence type="ECO:0000256" key="1">
    <source>
        <dbReference type="SAM" id="MobiDB-lite"/>
    </source>
</evidence>
<proteinExistence type="predicted"/>
<protein>
    <submittedName>
        <fullName evidence="3">Uncharacterized protein</fullName>
    </submittedName>
</protein>
<dbReference type="EMBL" id="JACYXZ010000002">
    <property type="protein sequence ID" value="MBD8869453.1"/>
    <property type="molecule type" value="Genomic_DNA"/>
</dbReference>
<dbReference type="AlphaFoldDB" id="A0A927K5M7"/>
<reference evidence="3" key="1">
    <citation type="submission" date="2020-09" db="EMBL/GenBank/DDBJ databases">
        <title>Nocardioides sp. strain MJB4 16S ribosomal RNA gene Genome sequencing and assembly.</title>
        <authorList>
            <person name="Kim I."/>
        </authorList>
    </citation>
    <scope>NUCLEOTIDE SEQUENCE</scope>
    <source>
        <strain evidence="3">MJB4</strain>
    </source>
</reference>
<evidence type="ECO:0000256" key="2">
    <source>
        <dbReference type="SAM" id="Phobius"/>
    </source>
</evidence>
<feature type="transmembrane region" description="Helical" evidence="2">
    <location>
        <begin position="54"/>
        <end position="72"/>
    </location>
</feature>
<keyword evidence="2" id="KW-0812">Transmembrane</keyword>
<organism evidence="3 4">
    <name type="scientific">Nocardioides donggukensis</name>
    <dbReference type="NCBI Taxonomy" id="2774019"/>
    <lineage>
        <taxon>Bacteria</taxon>
        <taxon>Bacillati</taxon>
        <taxon>Actinomycetota</taxon>
        <taxon>Actinomycetes</taxon>
        <taxon>Propionibacteriales</taxon>
        <taxon>Nocardioidaceae</taxon>
        <taxon>Nocardioides</taxon>
    </lineage>
</organism>
<keyword evidence="2" id="KW-1133">Transmembrane helix</keyword>
<evidence type="ECO:0000313" key="3">
    <source>
        <dbReference type="EMBL" id="MBD8869453.1"/>
    </source>
</evidence>
<accession>A0A927K5M7</accession>
<feature type="compositionally biased region" description="Polar residues" evidence="1">
    <location>
        <begin position="10"/>
        <end position="25"/>
    </location>
</feature>
<keyword evidence="2" id="KW-0472">Membrane</keyword>
<feature type="region of interest" description="Disordered" evidence="1">
    <location>
        <begin position="1"/>
        <end position="32"/>
    </location>
</feature>
<gene>
    <name evidence="3" type="ORF">IE331_07440</name>
</gene>
<comment type="caution">
    <text evidence="3">The sequence shown here is derived from an EMBL/GenBank/DDBJ whole genome shotgun (WGS) entry which is preliminary data.</text>
</comment>
<name>A0A927K5M7_9ACTN</name>